<keyword evidence="4" id="KW-1003">Cell membrane</keyword>
<evidence type="ECO:0000256" key="1">
    <source>
        <dbReference type="ARBA" id="ARBA00001946"/>
    </source>
</evidence>
<dbReference type="FunFam" id="1.20.120.1780:FF:000001">
    <property type="entry name" value="4-hydroxybenzoate octaprenyltransferase"/>
    <property type="match status" value="1"/>
</dbReference>
<evidence type="ECO:0000256" key="5">
    <source>
        <dbReference type="ARBA" id="ARBA00022679"/>
    </source>
</evidence>
<feature type="transmembrane region" description="Helical" evidence="10">
    <location>
        <begin position="281"/>
        <end position="299"/>
    </location>
</feature>
<dbReference type="EC" id="2.5.1.39" evidence="9"/>
<dbReference type="GO" id="GO:0005886">
    <property type="term" value="C:plasma membrane"/>
    <property type="evidence" value="ECO:0007669"/>
    <property type="project" value="TreeGrafter"/>
</dbReference>
<dbReference type="GO" id="GO:0008412">
    <property type="term" value="F:4-hydroxybenzoate polyprenyltransferase activity"/>
    <property type="evidence" value="ECO:0007669"/>
    <property type="project" value="UniProtKB-EC"/>
</dbReference>
<keyword evidence="7 10" id="KW-1133">Transmembrane helix</keyword>
<evidence type="ECO:0000256" key="6">
    <source>
        <dbReference type="ARBA" id="ARBA00022692"/>
    </source>
</evidence>
<dbReference type="Gene3D" id="1.20.120.1780">
    <property type="entry name" value="UbiA prenyltransferase"/>
    <property type="match status" value="1"/>
</dbReference>
<evidence type="ECO:0000256" key="7">
    <source>
        <dbReference type="ARBA" id="ARBA00022989"/>
    </source>
</evidence>
<keyword evidence="12" id="KW-1185">Reference proteome</keyword>
<protein>
    <recommendedName>
        <fullName evidence="9">4-hydroxybenzoate polyprenyltransferase</fullName>
        <ecNumber evidence="9">2.5.1.39</ecNumber>
    </recommendedName>
</protein>
<dbReference type="GO" id="GO:0006744">
    <property type="term" value="P:ubiquinone biosynthetic process"/>
    <property type="evidence" value="ECO:0007669"/>
    <property type="project" value="TreeGrafter"/>
</dbReference>
<dbReference type="CDD" id="cd13959">
    <property type="entry name" value="PT_UbiA_COQ2"/>
    <property type="match status" value="1"/>
</dbReference>
<feature type="transmembrane region" description="Helical" evidence="10">
    <location>
        <begin position="128"/>
        <end position="146"/>
    </location>
</feature>
<dbReference type="InterPro" id="IPR039653">
    <property type="entry name" value="Prenyltransferase"/>
</dbReference>
<organism evidence="11 12">
    <name type="scientific">Syntrophaceticus schinkii</name>
    <dbReference type="NCBI Taxonomy" id="499207"/>
    <lineage>
        <taxon>Bacteria</taxon>
        <taxon>Bacillati</taxon>
        <taxon>Bacillota</taxon>
        <taxon>Clostridia</taxon>
        <taxon>Thermoanaerobacterales</taxon>
        <taxon>Thermoanaerobacterales Family III. Incertae Sedis</taxon>
        <taxon>Syntrophaceticus</taxon>
    </lineage>
</organism>
<evidence type="ECO:0000256" key="9">
    <source>
        <dbReference type="ARBA" id="ARBA00034524"/>
    </source>
</evidence>
<feature type="transmembrane region" description="Helical" evidence="10">
    <location>
        <begin position="205"/>
        <end position="225"/>
    </location>
</feature>
<evidence type="ECO:0000256" key="4">
    <source>
        <dbReference type="ARBA" id="ARBA00022519"/>
    </source>
</evidence>
<evidence type="ECO:0000256" key="8">
    <source>
        <dbReference type="ARBA" id="ARBA00023136"/>
    </source>
</evidence>
<feature type="transmembrane region" description="Helical" evidence="10">
    <location>
        <begin position="179"/>
        <end position="199"/>
    </location>
</feature>
<evidence type="ECO:0000256" key="10">
    <source>
        <dbReference type="SAM" id="Phobius"/>
    </source>
</evidence>
<keyword evidence="4" id="KW-0997">Cell inner membrane</keyword>
<dbReference type="Proteomes" id="UP000046155">
    <property type="component" value="Unassembled WGS sequence"/>
</dbReference>
<dbReference type="AlphaFoldDB" id="A0A0B7MHS9"/>
<keyword evidence="6 10" id="KW-0812">Transmembrane</keyword>
<dbReference type="InterPro" id="IPR000537">
    <property type="entry name" value="UbiA_prenyltransferase"/>
</dbReference>
<keyword evidence="8 10" id="KW-0472">Membrane</keyword>
<name>A0A0B7MHS9_9FIRM</name>
<feature type="transmembrane region" description="Helical" evidence="10">
    <location>
        <begin position="311"/>
        <end position="334"/>
    </location>
</feature>
<evidence type="ECO:0000313" key="12">
    <source>
        <dbReference type="Proteomes" id="UP000046155"/>
    </source>
</evidence>
<dbReference type="PANTHER" id="PTHR11048">
    <property type="entry name" value="PRENYLTRANSFERASES"/>
    <property type="match status" value="1"/>
</dbReference>
<dbReference type="Pfam" id="PF01040">
    <property type="entry name" value="UbiA"/>
    <property type="match status" value="1"/>
</dbReference>
<feature type="transmembrane region" description="Helical" evidence="10">
    <location>
        <begin position="53"/>
        <end position="81"/>
    </location>
</feature>
<comment type="subcellular location">
    <subcellularLocation>
        <location evidence="2">Membrane</location>
        <topology evidence="2">Multi-pass membrane protein</topology>
    </subcellularLocation>
</comment>
<evidence type="ECO:0000256" key="2">
    <source>
        <dbReference type="ARBA" id="ARBA00004141"/>
    </source>
</evidence>
<dbReference type="PANTHER" id="PTHR11048:SF28">
    <property type="entry name" value="4-HYDROXYBENZOATE POLYPRENYLTRANSFERASE, MITOCHONDRIAL"/>
    <property type="match status" value="1"/>
</dbReference>
<dbReference type="FunFam" id="1.10.357.140:FF:000008">
    <property type="entry name" value="4-hydroxybenzoate octaprenyltransferase"/>
    <property type="match status" value="1"/>
</dbReference>
<dbReference type="Gene3D" id="1.10.357.140">
    <property type="entry name" value="UbiA prenyltransferase"/>
    <property type="match status" value="1"/>
</dbReference>
<comment type="similarity">
    <text evidence="3">Belongs to the UbiA prenyltransferase family.</text>
</comment>
<dbReference type="InterPro" id="IPR006371">
    <property type="entry name" value="Polyprenyltransferase_UbiA-li"/>
</dbReference>
<dbReference type="InterPro" id="IPR044878">
    <property type="entry name" value="UbiA_sf"/>
</dbReference>
<gene>
    <name evidence="11" type="ORF">SSCH_540003</name>
</gene>
<feature type="transmembrane region" description="Helical" evidence="10">
    <location>
        <begin position="152"/>
        <end position="172"/>
    </location>
</feature>
<feature type="transmembrane region" description="Helical" evidence="10">
    <location>
        <begin position="87"/>
        <end position="108"/>
    </location>
</feature>
<keyword evidence="5 11" id="KW-0808">Transferase</keyword>
<evidence type="ECO:0000256" key="3">
    <source>
        <dbReference type="ARBA" id="ARBA00005985"/>
    </source>
</evidence>
<proteinExistence type="inferred from homology"/>
<comment type="cofactor">
    <cofactor evidence="1">
        <name>Mg(2+)</name>
        <dbReference type="ChEBI" id="CHEBI:18420"/>
    </cofactor>
</comment>
<accession>A0A0B7MHS9</accession>
<evidence type="ECO:0000313" key="11">
    <source>
        <dbReference type="EMBL" id="CEO89625.1"/>
    </source>
</evidence>
<dbReference type="EMBL" id="CDRZ01000252">
    <property type="protein sequence ID" value="CEO89625.1"/>
    <property type="molecule type" value="Genomic_DNA"/>
</dbReference>
<reference evidence="12" key="1">
    <citation type="submission" date="2015-01" db="EMBL/GenBank/DDBJ databases">
        <authorList>
            <person name="Manzoor Shahid"/>
            <person name="Zubair Saima"/>
        </authorList>
    </citation>
    <scope>NUCLEOTIDE SEQUENCE [LARGE SCALE GENOMIC DNA]</scope>
    <source>
        <strain evidence="12">Sp3</strain>
    </source>
</reference>
<dbReference type="NCBIfam" id="TIGR01475">
    <property type="entry name" value="ubiA_other"/>
    <property type="match status" value="1"/>
</dbReference>
<sequence length="336" mass="36833">MFYDRHWGPVRLNPEGGKTCSTANFHDISFFKGRITIAVIESKIQNGLARLKLYADLVMFSHSLFALPFGLMGMLLAANGIPEARTFFWVIVALVGARNAANALNRLIDARFDASNPRTAHRHLPRGLVSGGEVLALSIIGFALLMLASWQLNPLCLKLAPVALFLLVIYSYTKRFTWFCHLVLGFCCGIAPTAGWLAVTGEFAFPPMLLSLAVMCWVAGFDIIYATQDVEFDRKAGLYAVPAKFGVPIALKIAKTLHLAVIFFLLMVPLFSALPHAIPGVFYYLGVAVAAGLLCWEHLMVKPDDLKQVTTAAYTVNQIIGVALLAFTILDVFIPI</sequence>